<sequence length="148" mass="16252">MAAVRHTHIRNFRGISELAWSPARGLNCLIGPGDSGKSTILDAIDLCLMPRRFAAVSEADFHKLDLTKPILIDVTVGALDDDLLDLDAYVGYLRGWSAEGKLEDEPGRGLEPVLTIRLEVGDDLVPRWRLMGSALRSAAAVLIREWGF</sequence>
<reference evidence="2 3" key="1">
    <citation type="journal article" date="2014" name="Genome Announc.">
        <title>Complete genome sequence of Magnetospirillum gryphiswaldense MSR-1.</title>
        <authorList>
            <person name="Wang X."/>
            <person name="Wang Q."/>
            <person name="Zhang W."/>
            <person name="Wang Y."/>
            <person name="Li L."/>
            <person name="Wen T."/>
            <person name="Zhang T."/>
            <person name="Zhang Y."/>
            <person name="Xu J."/>
            <person name="Hu J."/>
            <person name="Li S."/>
            <person name="Liu L."/>
            <person name="Liu J."/>
            <person name="Jiang W."/>
            <person name="Tian J."/>
            <person name="Li Y."/>
            <person name="Schuler D."/>
            <person name="Wang L."/>
            <person name="Li J."/>
        </authorList>
    </citation>
    <scope>NUCLEOTIDE SEQUENCE [LARGE SCALE GENOMIC DNA]</scope>
    <source>
        <strain evidence="3">DSM 6361 / JCM 21280 / NBRC 15271 / MSR-1</strain>
    </source>
</reference>
<organism evidence="2 3">
    <name type="scientific">Magnetospirillum gryphiswaldense (strain DSM 6361 / JCM 21280 / NBRC 15271 / MSR-1)</name>
    <dbReference type="NCBI Taxonomy" id="431944"/>
    <lineage>
        <taxon>Bacteria</taxon>
        <taxon>Pseudomonadati</taxon>
        <taxon>Pseudomonadota</taxon>
        <taxon>Alphaproteobacteria</taxon>
        <taxon>Rhodospirillales</taxon>
        <taxon>Rhodospirillaceae</taxon>
        <taxon>Magnetospirillum</taxon>
    </lineage>
</organism>
<dbReference type="AlphaFoldDB" id="V6F8U3"/>
<dbReference type="SUPFAM" id="SSF52540">
    <property type="entry name" value="P-loop containing nucleoside triphosphate hydrolases"/>
    <property type="match status" value="1"/>
</dbReference>
<protein>
    <recommendedName>
        <fullName evidence="1">Endonuclease GajA/Old nuclease/RecF-like AAA domain-containing protein</fullName>
    </recommendedName>
</protein>
<feature type="domain" description="Endonuclease GajA/Old nuclease/RecF-like AAA" evidence="1">
    <location>
        <begin position="8"/>
        <end position="75"/>
    </location>
</feature>
<accession>V6F8U3</accession>
<keyword evidence="3" id="KW-1185">Reference proteome</keyword>
<dbReference type="STRING" id="1430440.MGMSRv2__4033"/>
<dbReference type="HOGENOM" id="CLU_1756634_0_0_5"/>
<evidence type="ECO:0000313" key="3">
    <source>
        <dbReference type="Proteomes" id="UP000018922"/>
    </source>
</evidence>
<evidence type="ECO:0000313" key="2">
    <source>
        <dbReference type="EMBL" id="CDL01248.1"/>
    </source>
</evidence>
<dbReference type="Gene3D" id="3.40.50.300">
    <property type="entry name" value="P-loop containing nucleotide triphosphate hydrolases"/>
    <property type="match status" value="1"/>
</dbReference>
<dbReference type="eggNOG" id="COG1195">
    <property type="taxonomic scope" value="Bacteria"/>
</dbReference>
<dbReference type="InterPro" id="IPR027417">
    <property type="entry name" value="P-loop_NTPase"/>
</dbReference>
<gene>
    <name evidence="2" type="ordered locus">MGMSRv2__4033</name>
</gene>
<dbReference type="EMBL" id="HG794546">
    <property type="protein sequence ID" value="CDL01248.1"/>
    <property type="molecule type" value="Genomic_DNA"/>
</dbReference>
<dbReference type="InterPro" id="IPR041685">
    <property type="entry name" value="AAA_GajA/Old/RecF-like"/>
</dbReference>
<name>V6F8U3_MAGGM</name>
<evidence type="ECO:0000259" key="1">
    <source>
        <dbReference type="Pfam" id="PF13175"/>
    </source>
</evidence>
<dbReference type="Pfam" id="PF13175">
    <property type="entry name" value="AAA_15"/>
    <property type="match status" value="1"/>
</dbReference>
<proteinExistence type="predicted"/>
<dbReference type="KEGG" id="mgy:MGMSRv2__4033"/>
<dbReference type="Proteomes" id="UP000018922">
    <property type="component" value="Chromosome I"/>
</dbReference>